<gene>
    <name evidence="1" type="ORF">GIL414_LOCUS76577</name>
</gene>
<feature type="non-terminal residue" evidence="1">
    <location>
        <position position="1"/>
    </location>
</feature>
<proteinExistence type="predicted"/>
<organism evidence="1 2">
    <name type="scientific">Rotaria magnacalcarata</name>
    <dbReference type="NCBI Taxonomy" id="392030"/>
    <lineage>
        <taxon>Eukaryota</taxon>
        <taxon>Metazoa</taxon>
        <taxon>Spiralia</taxon>
        <taxon>Gnathifera</taxon>
        <taxon>Rotifera</taxon>
        <taxon>Eurotatoria</taxon>
        <taxon>Bdelloidea</taxon>
        <taxon>Philodinida</taxon>
        <taxon>Philodinidae</taxon>
        <taxon>Rotaria</taxon>
    </lineage>
</organism>
<dbReference type="EMBL" id="CAJOBJ010345679">
    <property type="protein sequence ID" value="CAF5200958.1"/>
    <property type="molecule type" value="Genomic_DNA"/>
</dbReference>
<dbReference type="Proteomes" id="UP000681720">
    <property type="component" value="Unassembled WGS sequence"/>
</dbReference>
<feature type="non-terminal residue" evidence="1">
    <location>
        <position position="86"/>
    </location>
</feature>
<evidence type="ECO:0000313" key="1">
    <source>
        <dbReference type="EMBL" id="CAF5200958.1"/>
    </source>
</evidence>
<name>A0A8S3IJT0_9BILA</name>
<evidence type="ECO:0000313" key="2">
    <source>
        <dbReference type="Proteomes" id="UP000681720"/>
    </source>
</evidence>
<protein>
    <submittedName>
        <fullName evidence="1">Uncharacterized protein</fullName>
    </submittedName>
</protein>
<sequence>YGTRKYIPKRDDFSIVNIAKETTPIELDSYVPSKKTSSIVETIIQETYVPPVKVDLNKLEEVLQQQAQQSVTIATIEETVPVLEEI</sequence>
<accession>A0A8S3IJT0</accession>
<dbReference type="AlphaFoldDB" id="A0A8S3IJT0"/>
<comment type="caution">
    <text evidence="1">The sequence shown here is derived from an EMBL/GenBank/DDBJ whole genome shotgun (WGS) entry which is preliminary data.</text>
</comment>
<reference evidence="1" key="1">
    <citation type="submission" date="2021-02" db="EMBL/GenBank/DDBJ databases">
        <authorList>
            <person name="Nowell W R."/>
        </authorList>
    </citation>
    <scope>NUCLEOTIDE SEQUENCE</scope>
</reference>